<accession>A0A7U2EYK5</accession>
<reference evidence="2" key="1">
    <citation type="journal article" date="2021" name="BMC Genomics">
        <title>Chromosome-level genome assembly and manually-curated proteome of model necrotroph Parastagonospora nodorum Sn15 reveals a genome-wide trove of candidate effector homologs, and redundancy of virulence-related functions within an accessory chromosome.</title>
        <authorList>
            <person name="Bertazzoni S."/>
            <person name="Jones D.A.B."/>
            <person name="Phan H.T."/>
            <person name="Tan K.-C."/>
            <person name="Hane J.K."/>
        </authorList>
    </citation>
    <scope>NUCLEOTIDE SEQUENCE [LARGE SCALE GENOMIC DNA]</scope>
    <source>
        <strain evidence="2">SN15 / ATCC MYA-4574 / FGSC 10173)</strain>
    </source>
</reference>
<dbReference type="AlphaFoldDB" id="A0A7U2EYK5"/>
<dbReference type="VEuPathDB" id="FungiDB:JI435_406850"/>
<keyword evidence="2" id="KW-1185">Reference proteome</keyword>
<name>A0A7U2EYK5_PHANO</name>
<dbReference type="Proteomes" id="UP000663193">
    <property type="component" value="Chromosome 5"/>
</dbReference>
<proteinExistence type="predicted"/>
<evidence type="ECO:0000313" key="2">
    <source>
        <dbReference type="Proteomes" id="UP000663193"/>
    </source>
</evidence>
<dbReference type="EMBL" id="CP069027">
    <property type="protein sequence ID" value="QRC95107.1"/>
    <property type="molecule type" value="Genomic_DNA"/>
</dbReference>
<sequence>MRYRQATAMMSGRYEHKASWVGQTVWPFHVCGHHIKCYQAWTHGRLCICSELVRKQSGPPG</sequence>
<protein>
    <submittedName>
        <fullName evidence="1">Uncharacterized protein</fullName>
    </submittedName>
</protein>
<evidence type="ECO:0000313" key="1">
    <source>
        <dbReference type="EMBL" id="QRC95107.1"/>
    </source>
</evidence>
<gene>
    <name evidence="1" type="ORF">JI435_406850</name>
</gene>
<organism evidence="1 2">
    <name type="scientific">Phaeosphaeria nodorum (strain SN15 / ATCC MYA-4574 / FGSC 10173)</name>
    <name type="common">Glume blotch fungus</name>
    <name type="synonym">Parastagonospora nodorum</name>
    <dbReference type="NCBI Taxonomy" id="321614"/>
    <lineage>
        <taxon>Eukaryota</taxon>
        <taxon>Fungi</taxon>
        <taxon>Dikarya</taxon>
        <taxon>Ascomycota</taxon>
        <taxon>Pezizomycotina</taxon>
        <taxon>Dothideomycetes</taxon>
        <taxon>Pleosporomycetidae</taxon>
        <taxon>Pleosporales</taxon>
        <taxon>Pleosporineae</taxon>
        <taxon>Phaeosphaeriaceae</taxon>
        <taxon>Parastagonospora</taxon>
    </lineage>
</organism>